<name>A0ABQ9NT05_9PEZI</name>
<reference evidence="2" key="1">
    <citation type="submission" date="2022-10" db="EMBL/GenBank/DDBJ databases">
        <title>Culturing micro-colonial fungi from biological soil crusts in the Mojave desert and describing Neophaeococcomyces mojavensis, and introducing the new genera and species Taxawa tesnikishii.</title>
        <authorList>
            <person name="Kurbessoian T."/>
            <person name="Stajich J.E."/>
        </authorList>
    </citation>
    <scope>NUCLEOTIDE SEQUENCE</scope>
    <source>
        <strain evidence="2">TK_1</strain>
    </source>
</reference>
<comment type="caution">
    <text evidence="2">The sequence shown here is derived from an EMBL/GenBank/DDBJ whole genome shotgun (WGS) entry which is preliminary data.</text>
</comment>
<evidence type="ECO:0000313" key="3">
    <source>
        <dbReference type="Proteomes" id="UP001172684"/>
    </source>
</evidence>
<gene>
    <name evidence="2" type="ORF">H2201_005699</name>
</gene>
<feature type="compositionally biased region" description="Basic and acidic residues" evidence="1">
    <location>
        <begin position="55"/>
        <end position="65"/>
    </location>
</feature>
<organism evidence="2 3">
    <name type="scientific">Coniosporium apollinis</name>
    <dbReference type="NCBI Taxonomy" id="61459"/>
    <lineage>
        <taxon>Eukaryota</taxon>
        <taxon>Fungi</taxon>
        <taxon>Dikarya</taxon>
        <taxon>Ascomycota</taxon>
        <taxon>Pezizomycotina</taxon>
        <taxon>Dothideomycetes</taxon>
        <taxon>Dothideomycetes incertae sedis</taxon>
        <taxon>Coniosporium</taxon>
    </lineage>
</organism>
<feature type="compositionally biased region" description="Polar residues" evidence="1">
    <location>
        <begin position="459"/>
        <end position="468"/>
    </location>
</feature>
<feature type="region of interest" description="Disordered" evidence="1">
    <location>
        <begin position="434"/>
        <end position="475"/>
    </location>
</feature>
<evidence type="ECO:0008006" key="4">
    <source>
        <dbReference type="Google" id="ProtNLM"/>
    </source>
</evidence>
<feature type="region of interest" description="Disordered" evidence="1">
    <location>
        <begin position="18"/>
        <end position="143"/>
    </location>
</feature>
<evidence type="ECO:0000313" key="2">
    <source>
        <dbReference type="EMBL" id="KAJ9663255.1"/>
    </source>
</evidence>
<dbReference type="EMBL" id="JAPDRL010000044">
    <property type="protein sequence ID" value="KAJ9663255.1"/>
    <property type="molecule type" value="Genomic_DNA"/>
</dbReference>
<proteinExistence type="predicted"/>
<feature type="compositionally biased region" description="Polar residues" evidence="1">
    <location>
        <begin position="18"/>
        <end position="36"/>
    </location>
</feature>
<feature type="compositionally biased region" description="Polar residues" evidence="1">
    <location>
        <begin position="114"/>
        <end position="129"/>
    </location>
</feature>
<keyword evidence="3" id="KW-1185">Reference proteome</keyword>
<sequence length="543" mass="57328">MPVVEVNGVRKKVACTSEADSLNETAPSPTTPPSRVQKSRHKKSISTRSPGTLEKALRASEDAERAASNVDTVSPAGEILDETKKRLDSGVLPQTSNGPNSDVVDALPERESQDTNFPPQPSTTYTEQQPAEVPTSSLSGSCCSSRPKVVKATTEPIQIHQPHTTELFHAAQQQPTKIPFGATENGQPTKRSCCSNVKAVAQTDTFTQLSPTEPKSYTGHDLSHAQASSMGTAYPSANGHNGVLGQNQQFSYANNVQAASYVTSAPFALDASAFAPIIYQHHQSSVMPHLPLSTFDGGLNNGLIHNCTCGDACACLGCAAHPRNDTTINYIRQMADFMMHQSPAQTPYMMGQPPYLLQSPLQQHFGGTTPQIMPYVPLGAPFYTSHAPNLPTYGHVPNGSAVQPPQAAPPTSHPQFDLIQPQPQLQTYANPLYPAQPATTASVPDAPRAGHATPPAHPITNSSNQESPATPEKEAFSNTILSPTSFFFNELVLGCSDATGLCQCGDGCTCVGCLTHGGHNGVPLESPSAFEGAEGFTGGLPGG</sequence>
<feature type="region of interest" description="Disordered" evidence="1">
    <location>
        <begin position="394"/>
        <end position="418"/>
    </location>
</feature>
<accession>A0ABQ9NT05</accession>
<dbReference type="Proteomes" id="UP001172684">
    <property type="component" value="Unassembled WGS sequence"/>
</dbReference>
<evidence type="ECO:0000256" key="1">
    <source>
        <dbReference type="SAM" id="MobiDB-lite"/>
    </source>
</evidence>
<protein>
    <recommendedName>
        <fullName evidence="4">Copper-fist domain-containing protein</fullName>
    </recommendedName>
</protein>